<feature type="domain" description="BPL/LPL catalytic" evidence="2">
    <location>
        <begin position="1"/>
        <end position="99"/>
    </location>
</feature>
<proteinExistence type="predicted"/>
<dbReference type="Pfam" id="PF03099">
    <property type="entry name" value="BPL_LplA_LipB"/>
    <property type="match status" value="1"/>
</dbReference>
<keyword evidence="4" id="KW-1185">Reference proteome</keyword>
<evidence type="ECO:0000313" key="3">
    <source>
        <dbReference type="EMBL" id="AOV17727.1"/>
    </source>
</evidence>
<dbReference type="KEGG" id="aaeo:BJI67_12275"/>
<dbReference type="GO" id="GO:0004077">
    <property type="term" value="F:biotin--[biotin carboxyl-carrier protein] ligase activity"/>
    <property type="evidence" value="ECO:0007669"/>
    <property type="project" value="InterPro"/>
</dbReference>
<dbReference type="GO" id="GO:0005737">
    <property type="term" value="C:cytoplasm"/>
    <property type="evidence" value="ECO:0007669"/>
    <property type="project" value="TreeGrafter"/>
</dbReference>
<dbReference type="Gene3D" id="2.30.30.100">
    <property type="match status" value="1"/>
</dbReference>
<reference evidence="3 4" key="1">
    <citation type="submission" date="2016-09" db="EMBL/GenBank/DDBJ databases">
        <title>Acidihalobacter prosperus V6 (DSM14174).</title>
        <authorList>
            <person name="Khaleque H.N."/>
            <person name="Ramsay J.P."/>
            <person name="Murphy R.J.T."/>
            <person name="Kaksonen A.H."/>
            <person name="Boxall N.J."/>
            <person name="Watkin E.L.J."/>
        </authorList>
    </citation>
    <scope>NUCLEOTIDE SEQUENCE [LARGE SCALE GENOMIC DNA]</scope>
    <source>
        <strain evidence="3 4">V6</strain>
    </source>
</reference>
<dbReference type="NCBIfam" id="TIGR00121">
    <property type="entry name" value="birA_ligase"/>
    <property type="match status" value="1"/>
</dbReference>
<dbReference type="Gene3D" id="3.30.930.10">
    <property type="entry name" value="Bira Bifunctional Protein, Domain 2"/>
    <property type="match status" value="1"/>
</dbReference>
<organism evidence="3 4">
    <name type="scientific">Acidihalobacter aeolianus</name>
    <dbReference type="NCBI Taxonomy" id="2792603"/>
    <lineage>
        <taxon>Bacteria</taxon>
        <taxon>Pseudomonadati</taxon>
        <taxon>Pseudomonadota</taxon>
        <taxon>Gammaproteobacteria</taxon>
        <taxon>Chromatiales</taxon>
        <taxon>Ectothiorhodospiraceae</taxon>
        <taxon>Acidihalobacter</taxon>
    </lineage>
</organism>
<protein>
    <submittedName>
        <fullName evidence="3">Biotin--[acetyl-CoA-carboxylase] ligase</fullName>
    </submittedName>
</protein>
<name>A0A1D8K9W2_9GAMM</name>
<keyword evidence="1 3" id="KW-0436">Ligase</keyword>
<dbReference type="AlphaFoldDB" id="A0A1D8K9W2"/>
<sequence length="164" mass="18108">MLLNQGVNDVTIKWPNDVLVKRRKICGILVEKLVGSGGVHVVIGVGLNLIDIEMDEFAVENPLKSTGLIKYIPESINQRNKILAQIIKVMLKTCIEQEKNDPENIKSEYYKYDELSGKSVILTGSDGAVVQGTYAGISRNGALLVNVTGKLVEFFSADVRVRFE</sequence>
<evidence type="ECO:0000259" key="2">
    <source>
        <dbReference type="PROSITE" id="PS51733"/>
    </source>
</evidence>
<accession>A0A1D8K9W2</accession>
<dbReference type="InterPro" id="IPR045864">
    <property type="entry name" value="aa-tRNA-synth_II/BPL/LPL"/>
</dbReference>
<dbReference type="InterPro" id="IPR004143">
    <property type="entry name" value="BPL_LPL_catalytic"/>
</dbReference>
<dbReference type="EMBL" id="CP017448">
    <property type="protein sequence ID" value="AOV17727.1"/>
    <property type="molecule type" value="Genomic_DNA"/>
</dbReference>
<evidence type="ECO:0000313" key="4">
    <source>
        <dbReference type="Proteomes" id="UP000095342"/>
    </source>
</evidence>
<dbReference type="SUPFAM" id="SSF55681">
    <property type="entry name" value="Class II aaRS and biotin synthetases"/>
    <property type="match status" value="1"/>
</dbReference>
<evidence type="ECO:0000256" key="1">
    <source>
        <dbReference type="ARBA" id="ARBA00022598"/>
    </source>
</evidence>
<dbReference type="PANTHER" id="PTHR12835:SF5">
    <property type="entry name" value="BIOTIN--PROTEIN LIGASE"/>
    <property type="match status" value="1"/>
</dbReference>
<dbReference type="PANTHER" id="PTHR12835">
    <property type="entry name" value="BIOTIN PROTEIN LIGASE"/>
    <property type="match status" value="1"/>
</dbReference>
<dbReference type="Proteomes" id="UP000095342">
    <property type="component" value="Chromosome"/>
</dbReference>
<dbReference type="InterPro" id="IPR004408">
    <property type="entry name" value="Biotin_CoA_COase_ligase"/>
</dbReference>
<dbReference type="PROSITE" id="PS51733">
    <property type="entry name" value="BPL_LPL_CATALYTIC"/>
    <property type="match status" value="1"/>
</dbReference>
<gene>
    <name evidence="3" type="ORF">BJI67_12275</name>
</gene>